<feature type="transmembrane region" description="Helical" evidence="1">
    <location>
        <begin position="52"/>
        <end position="69"/>
    </location>
</feature>
<evidence type="ECO:0000256" key="1">
    <source>
        <dbReference type="SAM" id="Phobius"/>
    </source>
</evidence>
<reference evidence="2 3" key="1">
    <citation type="journal article" date="2018" name="Mol. Biol. Evol.">
        <title>Analysis of the draft genome of the red seaweed Gracilariopsis chorda provides insights into genome size evolution in Rhodophyta.</title>
        <authorList>
            <person name="Lee J."/>
            <person name="Yang E.C."/>
            <person name="Graf L."/>
            <person name="Yang J.H."/>
            <person name="Qiu H."/>
            <person name="Zel Zion U."/>
            <person name="Chan C.X."/>
            <person name="Stephens T.G."/>
            <person name="Weber A.P.M."/>
            <person name="Boo G.H."/>
            <person name="Boo S.M."/>
            <person name="Kim K.M."/>
            <person name="Shin Y."/>
            <person name="Jung M."/>
            <person name="Lee S.J."/>
            <person name="Yim H.S."/>
            <person name="Lee J.H."/>
            <person name="Bhattacharya D."/>
            <person name="Yoon H.S."/>
        </authorList>
    </citation>
    <scope>NUCLEOTIDE SEQUENCE [LARGE SCALE GENOMIC DNA]</scope>
    <source>
        <strain evidence="2 3">SKKU-2015</strain>
        <tissue evidence="2">Whole body</tissue>
    </source>
</reference>
<dbReference type="AlphaFoldDB" id="A0A2V3JCA2"/>
<evidence type="ECO:0000313" key="2">
    <source>
        <dbReference type="EMBL" id="PXF49960.1"/>
    </source>
</evidence>
<keyword evidence="1" id="KW-0812">Transmembrane</keyword>
<dbReference type="PANTHER" id="PTHR28026">
    <property type="entry name" value="DUF962 DOMAIN PROTEIN (AFU_ORTHOLOGUE AFUA_8G05310)"/>
    <property type="match status" value="1"/>
</dbReference>
<organism evidence="2 3">
    <name type="scientific">Gracilariopsis chorda</name>
    <dbReference type="NCBI Taxonomy" id="448386"/>
    <lineage>
        <taxon>Eukaryota</taxon>
        <taxon>Rhodophyta</taxon>
        <taxon>Florideophyceae</taxon>
        <taxon>Rhodymeniophycidae</taxon>
        <taxon>Gracilariales</taxon>
        <taxon>Gracilariaceae</taxon>
        <taxon>Gracilariopsis</taxon>
    </lineage>
</organism>
<dbReference type="EMBL" id="NBIV01000001">
    <property type="protein sequence ID" value="PXF49960.1"/>
    <property type="molecule type" value="Genomic_DNA"/>
</dbReference>
<dbReference type="GO" id="GO:0016020">
    <property type="term" value="C:membrane"/>
    <property type="evidence" value="ECO:0007669"/>
    <property type="project" value="GOC"/>
</dbReference>
<sequence>MSHLVTLAYIVYCLILNPQIGLFFTPVLLVLHSLSQWLVRYAGPHGTVPWALAFNFIAWFAQIVGHYGFEKNSPALMDSLVQSVLAAPIVIYLELMFSFGMLQETKTKLQRSRVVARARKSLKTSS</sequence>
<dbReference type="OrthoDB" id="2124888at2759"/>
<keyword evidence="1" id="KW-1133">Transmembrane helix</keyword>
<feature type="transmembrane region" description="Helical" evidence="1">
    <location>
        <begin position="81"/>
        <end position="102"/>
    </location>
</feature>
<dbReference type="GO" id="GO:0005783">
    <property type="term" value="C:endoplasmic reticulum"/>
    <property type="evidence" value="ECO:0007669"/>
    <property type="project" value="TreeGrafter"/>
</dbReference>
<dbReference type="GO" id="GO:0046521">
    <property type="term" value="P:sphingoid catabolic process"/>
    <property type="evidence" value="ECO:0007669"/>
    <property type="project" value="TreeGrafter"/>
</dbReference>
<dbReference type="Pfam" id="PF06127">
    <property type="entry name" value="Mpo1-like"/>
    <property type="match status" value="1"/>
</dbReference>
<keyword evidence="3" id="KW-1185">Reference proteome</keyword>
<dbReference type="PANTHER" id="PTHR28026:SF9">
    <property type="entry name" value="2-HYDROXY-PALMITIC ACID DIOXYGENASE MPO1"/>
    <property type="match status" value="1"/>
</dbReference>
<gene>
    <name evidence="2" type="ORF">BWQ96_00120</name>
</gene>
<keyword evidence="1" id="KW-0472">Membrane</keyword>
<evidence type="ECO:0000313" key="3">
    <source>
        <dbReference type="Proteomes" id="UP000247409"/>
    </source>
</evidence>
<dbReference type="InterPro" id="IPR009305">
    <property type="entry name" value="Mpo1-like"/>
</dbReference>
<name>A0A2V3JCA2_9FLOR</name>
<comment type="caution">
    <text evidence="2">The sequence shown here is derived from an EMBL/GenBank/DDBJ whole genome shotgun (WGS) entry which is preliminary data.</text>
</comment>
<dbReference type="Proteomes" id="UP000247409">
    <property type="component" value="Unassembled WGS sequence"/>
</dbReference>
<feature type="transmembrane region" description="Helical" evidence="1">
    <location>
        <begin position="6"/>
        <end position="31"/>
    </location>
</feature>
<accession>A0A2V3JCA2</accession>
<protein>
    <submittedName>
        <fullName evidence="2">Putative endoplasmic reticulum membrane protein</fullName>
    </submittedName>
</protein>
<proteinExistence type="predicted"/>